<evidence type="ECO:0000256" key="2">
    <source>
        <dbReference type="ARBA" id="ARBA00023315"/>
    </source>
</evidence>
<dbReference type="PROSITE" id="PS51186">
    <property type="entry name" value="GNAT"/>
    <property type="match status" value="1"/>
</dbReference>
<dbReference type="AlphaFoldDB" id="A0A0N9URN0"/>
<dbReference type="PANTHER" id="PTHR43792:SF8">
    <property type="entry name" value="[RIBOSOMAL PROTEIN US5]-ALANINE N-ACETYLTRANSFERASE"/>
    <property type="match status" value="1"/>
</dbReference>
<organism evidence="5 6">
    <name type="scientific">Sphingopyxis macrogoltabida</name>
    <name type="common">Sphingomonas macrogoltabidus</name>
    <dbReference type="NCBI Taxonomy" id="33050"/>
    <lineage>
        <taxon>Bacteria</taxon>
        <taxon>Pseudomonadati</taxon>
        <taxon>Pseudomonadota</taxon>
        <taxon>Alphaproteobacteria</taxon>
        <taxon>Sphingomonadales</taxon>
        <taxon>Sphingomonadaceae</taxon>
        <taxon>Sphingopyxis</taxon>
    </lineage>
</organism>
<feature type="domain" description="N-acetyltransferase" evidence="4">
    <location>
        <begin position="13"/>
        <end position="162"/>
    </location>
</feature>
<dbReference type="KEGG" id="smag:AN936_01720"/>
<dbReference type="Proteomes" id="UP000058074">
    <property type="component" value="Chromosome"/>
</dbReference>
<dbReference type="SUPFAM" id="SSF55729">
    <property type="entry name" value="Acyl-CoA N-acyltransferases (Nat)"/>
    <property type="match status" value="1"/>
</dbReference>
<keyword evidence="1 5" id="KW-0808">Transferase</keyword>
<gene>
    <name evidence="5" type="ORF">AN936_01720</name>
</gene>
<keyword evidence="2" id="KW-0012">Acyltransferase</keyword>
<evidence type="ECO:0000256" key="1">
    <source>
        <dbReference type="ARBA" id="ARBA00022679"/>
    </source>
</evidence>
<dbReference type="EMBL" id="CP012700">
    <property type="protein sequence ID" value="ALH79137.1"/>
    <property type="molecule type" value="Genomic_DNA"/>
</dbReference>
<dbReference type="Pfam" id="PF13302">
    <property type="entry name" value="Acetyltransf_3"/>
    <property type="match status" value="1"/>
</dbReference>
<dbReference type="RefSeq" id="WP_054586632.1">
    <property type="nucleotide sequence ID" value="NZ_CP012700.1"/>
</dbReference>
<evidence type="ECO:0000313" key="6">
    <source>
        <dbReference type="Proteomes" id="UP000058074"/>
    </source>
</evidence>
<proteinExistence type="inferred from homology"/>
<dbReference type="PATRIC" id="fig|33050.5.peg.359"/>
<dbReference type="InterPro" id="IPR000182">
    <property type="entry name" value="GNAT_dom"/>
</dbReference>
<dbReference type="GO" id="GO:0016747">
    <property type="term" value="F:acyltransferase activity, transferring groups other than amino-acyl groups"/>
    <property type="evidence" value="ECO:0007669"/>
    <property type="project" value="InterPro"/>
</dbReference>
<evidence type="ECO:0000256" key="3">
    <source>
        <dbReference type="ARBA" id="ARBA00038502"/>
    </source>
</evidence>
<dbReference type="OrthoDB" id="6293260at2"/>
<reference evidence="5 6" key="1">
    <citation type="journal article" date="2015" name="Genome Announc.">
        <title>Complete Genome Sequence of Polypropylene Glycol- and Polyethylene Glycol-Degrading Sphingopyxis macrogoltabida Strain EY-1.</title>
        <authorList>
            <person name="Ohtsubo Y."/>
            <person name="Nagata Y."/>
            <person name="Numata M."/>
            <person name="Tsuchikane K."/>
            <person name="Hosoyama A."/>
            <person name="Yamazoe A."/>
            <person name="Tsuda M."/>
            <person name="Fujita N."/>
            <person name="Kawai F."/>
        </authorList>
    </citation>
    <scope>NUCLEOTIDE SEQUENCE [LARGE SCALE GENOMIC DNA]</scope>
    <source>
        <strain evidence="5 6">EY-1</strain>
    </source>
</reference>
<comment type="similarity">
    <text evidence="3">Belongs to the acetyltransferase family. RimJ subfamily.</text>
</comment>
<evidence type="ECO:0000313" key="5">
    <source>
        <dbReference type="EMBL" id="ALH79137.1"/>
    </source>
</evidence>
<dbReference type="InterPro" id="IPR016181">
    <property type="entry name" value="Acyl_CoA_acyltransferase"/>
</dbReference>
<accession>A0A0N9URN0</accession>
<dbReference type="PANTHER" id="PTHR43792">
    <property type="entry name" value="GNAT FAMILY, PUTATIVE (AFU_ORTHOLOGUE AFUA_3G00765)-RELATED-RELATED"/>
    <property type="match status" value="1"/>
</dbReference>
<dbReference type="Gene3D" id="3.40.630.30">
    <property type="match status" value="1"/>
</dbReference>
<protein>
    <submittedName>
        <fullName evidence="5">GCN5 family acetyltransferase</fullName>
    </submittedName>
</protein>
<evidence type="ECO:0000259" key="4">
    <source>
        <dbReference type="PROSITE" id="PS51186"/>
    </source>
</evidence>
<name>A0A0N9URN0_SPHMC</name>
<dbReference type="InterPro" id="IPR051531">
    <property type="entry name" value="N-acetyltransferase"/>
</dbReference>
<sequence length="172" mass="18542">MTDTLLALSTDHCRITPLTADDARALAAITDETVTSRIHFLPAPFTEADARALIAGSGGGDVFHAVRDESGLDLNGVIGVHRRLGQEYEIGYWFAARVRSKGVATEAVRAVVEALASSRPGCSIVAECHPDNERSRALLRRVGFVSTGRAGRRPGRMLLSWRAAPAYRIDVC</sequence>